<proteinExistence type="predicted"/>
<feature type="region of interest" description="Disordered" evidence="1">
    <location>
        <begin position="38"/>
        <end position="59"/>
    </location>
</feature>
<protein>
    <recommendedName>
        <fullName evidence="3">GmrSD restriction endonucleases C-terminal domain-containing protein</fullName>
    </recommendedName>
</protein>
<geneLocation type="plasmid" evidence="4 5">
    <name>pXL100</name>
</geneLocation>
<evidence type="ECO:0000256" key="1">
    <source>
        <dbReference type="SAM" id="MobiDB-lite"/>
    </source>
</evidence>
<name>W6HWD1_9PSEU</name>
<dbReference type="Proteomes" id="UP000013968">
    <property type="component" value="Plasmid pXL100"/>
</dbReference>
<dbReference type="PANTHER" id="PTHR24094:SF15">
    <property type="entry name" value="AMP-DEPENDENT SYNTHETASE_LIGASE DOMAIN-CONTAINING PROTEIN-RELATED"/>
    <property type="match status" value="1"/>
</dbReference>
<dbReference type="InterPro" id="IPR011089">
    <property type="entry name" value="GmrSD_C"/>
</dbReference>
<dbReference type="Pfam" id="PF07510">
    <property type="entry name" value="GmrSD_C"/>
    <property type="match status" value="1"/>
</dbReference>
<gene>
    <name evidence="4" type="ORF">AORI_P015</name>
</gene>
<dbReference type="KEGG" id="aoi:AORI_P015"/>
<dbReference type="PROSITE" id="PS51257">
    <property type="entry name" value="PROKAR_LIPOPROTEIN"/>
    <property type="match status" value="1"/>
</dbReference>
<evidence type="ECO:0000256" key="2">
    <source>
        <dbReference type="SAM" id="SignalP"/>
    </source>
</evidence>
<evidence type="ECO:0000313" key="4">
    <source>
        <dbReference type="EMBL" id="AHJ58530.1"/>
    </source>
</evidence>
<feature type="signal peptide" evidence="2">
    <location>
        <begin position="1"/>
        <end position="24"/>
    </location>
</feature>
<dbReference type="AlphaFoldDB" id="W6HWD1"/>
<keyword evidence="2" id="KW-0732">Signal</keyword>
<keyword evidence="4" id="KW-0614">Plasmid</keyword>
<feature type="domain" description="GmrSD restriction endonucleases C-terminal" evidence="3">
    <location>
        <begin position="144"/>
        <end position="244"/>
    </location>
</feature>
<reference evidence="4 5" key="1">
    <citation type="journal article" date="2014" name="BMC Genomics">
        <title>Complete genome sequence and comparative genomic analyses of the vancomycin-producing Amycolatopsis orientalis.</title>
        <authorList>
            <person name="Xu L."/>
            <person name="Huang H."/>
            <person name="Wei W."/>
            <person name="Zhong Y."/>
            <person name="Tang B."/>
            <person name="Yuan H."/>
            <person name="Zhu L."/>
            <person name="Huang W."/>
            <person name="Ge M."/>
            <person name="Yang S."/>
            <person name="Zheng H."/>
            <person name="Jiang W."/>
            <person name="Chen D."/>
            <person name="Zhao G.P."/>
            <person name="Zhao W."/>
        </authorList>
    </citation>
    <scope>NUCLEOTIDE SEQUENCE [LARGE SCALE GENOMIC DNA]</scope>
    <source>
        <strain evidence="4 5">HCCB10007</strain>
        <plasmid evidence="4 5">pXL100</plasmid>
    </source>
</reference>
<dbReference type="EMBL" id="CP003411">
    <property type="protein sequence ID" value="AHJ58530.1"/>
    <property type="molecule type" value="Genomic_DNA"/>
</dbReference>
<dbReference type="HOGENOM" id="CLU_043034_3_0_11"/>
<evidence type="ECO:0000313" key="5">
    <source>
        <dbReference type="Proteomes" id="UP000013968"/>
    </source>
</evidence>
<dbReference type="RefSeq" id="WP_024264308.1">
    <property type="nucleotide sequence ID" value="NC_023497.1"/>
</dbReference>
<sequence>MTTATRIRPLAGALLTAAVLTATAACAPGEATVTGGTAALGASSSTSTPSPAAAPDRMPTTPAETLALLKTLRIAPEDTGAHYDRDDWKHWIPQPSAGKGCNTREMILIQQGRNETAAGHAAVTRDPATCEPLAGHGNIWHSLYDNVTVTDPAALDVDHVVPLEQMTRSGTRGWTAAQRQAYANDPDVLVAVTAKSNRQKGSKDPAKWMPSNPEVRFEYLRTWVFVKATFKVAVDQAEHDAIAGMLRHMPKGR</sequence>
<organism evidence="4 5">
    <name type="scientific">Amycolatopsis keratiniphila</name>
    <dbReference type="NCBI Taxonomy" id="129921"/>
    <lineage>
        <taxon>Bacteria</taxon>
        <taxon>Bacillati</taxon>
        <taxon>Actinomycetota</taxon>
        <taxon>Actinomycetes</taxon>
        <taxon>Pseudonocardiales</taxon>
        <taxon>Pseudonocardiaceae</taxon>
        <taxon>Amycolatopsis</taxon>
        <taxon>Amycolatopsis japonica group</taxon>
    </lineage>
</organism>
<dbReference type="PANTHER" id="PTHR24094">
    <property type="entry name" value="SECRETED PROTEIN"/>
    <property type="match status" value="1"/>
</dbReference>
<feature type="compositionally biased region" description="Low complexity" evidence="1">
    <location>
        <begin position="38"/>
        <end position="55"/>
    </location>
</feature>
<feature type="chain" id="PRO_5038345310" description="GmrSD restriction endonucleases C-terminal domain-containing protein" evidence="2">
    <location>
        <begin position="25"/>
        <end position="253"/>
    </location>
</feature>
<keyword evidence="5" id="KW-1185">Reference proteome</keyword>
<accession>W6HWD1</accession>
<evidence type="ECO:0000259" key="3">
    <source>
        <dbReference type="Pfam" id="PF07510"/>
    </source>
</evidence>